<dbReference type="PROSITE" id="PS00198">
    <property type="entry name" value="4FE4S_FER_1"/>
    <property type="match status" value="1"/>
</dbReference>
<dbReference type="InterPro" id="IPR002078">
    <property type="entry name" value="Sigma_54_int"/>
</dbReference>
<feature type="domain" description="Sigma-54 factor interaction" evidence="6">
    <location>
        <begin position="229"/>
        <end position="435"/>
    </location>
</feature>
<evidence type="ECO:0000256" key="2">
    <source>
        <dbReference type="ARBA" id="ARBA00022475"/>
    </source>
</evidence>
<evidence type="ECO:0000259" key="6">
    <source>
        <dbReference type="PROSITE" id="PS50045"/>
    </source>
</evidence>
<dbReference type="GO" id="GO:0005886">
    <property type="term" value="C:plasma membrane"/>
    <property type="evidence" value="ECO:0007669"/>
    <property type="project" value="UniProtKB-SubCell"/>
</dbReference>
<feature type="transmembrane region" description="Helical" evidence="4">
    <location>
        <begin position="567"/>
        <end position="585"/>
    </location>
</feature>
<feature type="transmembrane region" description="Helical" evidence="4">
    <location>
        <begin position="767"/>
        <end position="794"/>
    </location>
</feature>
<feature type="domain" description="Cyclic nucleotide-binding" evidence="5">
    <location>
        <begin position="77"/>
        <end position="173"/>
    </location>
</feature>
<dbReference type="PANTHER" id="PTHR30224:SF4">
    <property type="entry name" value="ELECTRON TRANSPORT PROTEIN YCCM-RELATED"/>
    <property type="match status" value="1"/>
</dbReference>
<dbReference type="PROSITE" id="PS50042">
    <property type="entry name" value="CNMP_BINDING_3"/>
    <property type="match status" value="1"/>
</dbReference>
<dbReference type="CDD" id="cd00038">
    <property type="entry name" value="CAP_ED"/>
    <property type="match status" value="1"/>
</dbReference>
<name>A0A7S3UCU1_9CHLO</name>
<dbReference type="InterPro" id="IPR027417">
    <property type="entry name" value="P-loop_NTPase"/>
</dbReference>
<keyword evidence="4" id="KW-0812">Transmembrane</keyword>
<feature type="transmembrane region" description="Helical" evidence="4">
    <location>
        <begin position="597"/>
        <end position="616"/>
    </location>
</feature>
<protein>
    <recommendedName>
        <fullName evidence="9">Cyclic nucleotide-binding domain-containing protein</fullName>
    </recommendedName>
</protein>
<dbReference type="InterPro" id="IPR017900">
    <property type="entry name" value="4Fe4S_Fe_S_CS"/>
</dbReference>
<feature type="transmembrane region" description="Helical" evidence="4">
    <location>
        <begin position="909"/>
        <end position="932"/>
    </location>
</feature>
<evidence type="ECO:0008006" key="9">
    <source>
        <dbReference type="Google" id="ProtNLM"/>
    </source>
</evidence>
<dbReference type="GO" id="GO:0006355">
    <property type="term" value="P:regulation of DNA-templated transcription"/>
    <property type="evidence" value="ECO:0007669"/>
    <property type="project" value="InterPro"/>
</dbReference>
<organism evidence="8">
    <name type="scientific">Picocystis salinarum</name>
    <dbReference type="NCBI Taxonomy" id="88271"/>
    <lineage>
        <taxon>Eukaryota</taxon>
        <taxon>Viridiplantae</taxon>
        <taxon>Chlorophyta</taxon>
        <taxon>Picocystophyceae</taxon>
        <taxon>Picocystales</taxon>
        <taxon>Picocystaceae</taxon>
        <taxon>Picocystis</taxon>
    </lineage>
</organism>
<keyword evidence="2" id="KW-1003">Cell membrane</keyword>
<evidence type="ECO:0000313" key="8">
    <source>
        <dbReference type="EMBL" id="CAE0608501.1"/>
    </source>
</evidence>
<evidence type="ECO:0000256" key="4">
    <source>
        <dbReference type="SAM" id="Phobius"/>
    </source>
</evidence>
<evidence type="ECO:0000259" key="7">
    <source>
        <dbReference type="PROSITE" id="PS51379"/>
    </source>
</evidence>
<dbReference type="CDD" id="cd00009">
    <property type="entry name" value="AAA"/>
    <property type="match status" value="1"/>
</dbReference>
<dbReference type="PANTHER" id="PTHR30224">
    <property type="entry name" value="ELECTRON TRANSPORT PROTEIN"/>
    <property type="match status" value="1"/>
</dbReference>
<dbReference type="SUPFAM" id="SSF52540">
    <property type="entry name" value="P-loop containing nucleoside triphosphate hydrolases"/>
    <property type="match status" value="1"/>
</dbReference>
<dbReference type="InterPro" id="IPR000595">
    <property type="entry name" value="cNMP-bd_dom"/>
</dbReference>
<dbReference type="Gene3D" id="3.40.50.300">
    <property type="entry name" value="P-loop containing nucleotide triphosphate hydrolases"/>
    <property type="match status" value="1"/>
</dbReference>
<dbReference type="PROSITE" id="PS50045">
    <property type="entry name" value="SIGMA54_INTERACT_4"/>
    <property type="match status" value="1"/>
</dbReference>
<dbReference type="Pfam" id="PF12801">
    <property type="entry name" value="Fer4_5"/>
    <property type="match status" value="2"/>
</dbReference>
<gene>
    <name evidence="8" type="ORF">PSAL00342_LOCUS2318</name>
</gene>
<feature type="transmembrane region" description="Helical" evidence="4">
    <location>
        <begin position="815"/>
        <end position="835"/>
    </location>
</feature>
<keyword evidence="4" id="KW-1133">Transmembrane helix</keyword>
<dbReference type="EMBL" id="HBIS01002602">
    <property type="protein sequence ID" value="CAE0608501.1"/>
    <property type="molecule type" value="Transcribed_RNA"/>
</dbReference>
<proteinExistence type="predicted"/>
<feature type="transmembrane region" description="Helical" evidence="4">
    <location>
        <begin position="524"/>
        <end position="546"/>
    </location>
</feature>
<dbReference type="Pfam" id="PF00027">
    <property type="entry name" value="cNMP_binding"/>
    <property type="match status" value="1"/>
</dbReference>
<dbReference type="Pfam" id="PF00158">
    <property type="entry name" value="Sigma54_activat"/>
    <property type="match status" value="1"/>
</dbReference>
<reference evidence="8" key="1">
    <citation type="submission" date="2021-01" db="EMBL/GenBank/DDBJ databases">
        <authorList>
            <person name="Corre E."/>
            <person name="Pelletier E."/>
            <person name="Niang G."/>
            <person name="Scheremetjew M."/>
            <person name="Finn R."/>
            <person name="Kale V."/>
            <person name="Holt S."/>
            <person name="Cochrane G."/>
            <person name="Meng A."/>
            <person name="Brown T."/>
            <person name="Cohen L."/>
        </authorList>
    </citation>
    <scope>NUCLEOTIDE SEQUENCE</scope>
    <source>
        <strain evidence="8">CCMP1897</strain>
    </source>
</reference>
<accession>A0A7S3UCU1</accession>
<feature type="transmembrane region" description="Helical" evidence="4">
    <location>
        <begin position="728"/>
        <end position="747"/>
    </location>
</feature>
<evidence type="ECO:0000256" key="3">
    <source>
        <dbReference type="ARBA" id="ARBA00023136"/>
    </source>
</evidence>
<evidence type="ECO:0000259" key="5">
    <source>
        <dbReference type="PROSITE" id="PS50042"/>
    </source>
</evidence>
<dbReference type="InterPro" id="IPR018490">
    <property type="entry name" value="cNMP-bd_dom_sf"/>
</dbReference>
<dbReference type="GO" id="GO:0005524">
    <property type="term" value="F:ATP binding"/>
    <property type="evidence" value="ECO:0007669"/>
    <property type="project" value="InterPro"/>
</dbReference>
<comment type="subcellular location">
    <subcellularLocation>
        <location evidence="1">Cell membrane</location>
    </subcellularLocation>
</comment>
<evidence type="ECO:0000256" key="1">
    <source>
        <dbReference type="ARBA" id="ARBA00004236"/>
    </source>
</evidence>
<dbReference type="InterPro" id="IPR014710">
    <property type="entry name" value="RmlC-like_jellyroll"/>
</dbReference>
<dbReference type="SMART" id="SM00100">
    <property type="entry name" value="cNMP"/>
    <property type="match status" value="1"/>
</dbReference>
<dbReference type="AlphaFoldDB" id="A0A7S3UCU1"/>
<feature type="transmembrane region" description="Helical" evidence="4">
    <location>
        <begin position="485"/>
        <end position="504"/>
    </location>
</feature>
<sequence>MGKAVPTSKHSYGHGGWEPRTSRCTYVCKGKRRAGVAKAGEQPECPLNDADDGRRTVLASTTPSRDTIREWLYENTNLKKLSGQVLQELANGIVVKKVRSGDVLCREGERPDEIYVVRKGMLETKFFGVQEDVPPSSILMLTEVLREVTSSCSLEACTDAEVWAIPSSYLKELAARKPELALMLSVQLADQLAMLNEKQRSESEKQKVLRRYYVQPTNESFPQISIDTFAGKSRYFQNLRKQLLAAANDSERNHVLVFGEPGLFKDKLAQLIHENSVYCDEPVVMLQCKNIKPGAPELFGDDNNPGLLKSVGRGSIILNNVQDIHSDIVDTLFSTLDSAMCDKNSDDCQARLLFISEKTVPALSNFPLTRIKVPPLRLARRDIPHLVNFYLQEYTKHRGLEKVPTITPEVMKDLEAFDHPDNFAGLFYSLRRAVIQTEASPEGSTIGRSTLWFTRKPEQNVRLNLLDQLPILRKFLRSDIWPERINFDFTLYAFAAIVLILWFGPQERDTNFALNFFWAWWWPGIFLVYLGLGRVWCAVCPFMIYGELVQRWRLSKGAVLRKWPKNMDAWGPWFLFWMFAAILVWEECWDLPDTAYLSGWLLVLITAGAMICSYFFEKRLWCRYLCPIGGMNAMFAKLSVTELRAKQGVCTAECDTYHCYKGGPAEPPEGLETNGCPLGSHPAQLKDNKDCVLCMECLKACPYRSVEFNLRVPFADLLEKHNATASEVSLMFLLLGASYLHRLPALLEQFGLQDLSTEEGILSSLGMHMLVSSFVLAAPGLLVYAVDSIFVSGLRMKRGGDDPVSKASSLRKPATFVELAYGYLPLVWAITLAFYTELGLSEAFRVLQVAGRTIGLSPEVAERLPGFSLQDSDTLAVLQTLTLMTGLALSVFITKYLSKMSWKECLPHFFLLGGLTLEAWLLDIPGAFWGSWT</sequence>
<keyword evidence="3 4" id="KW-0472">Membrane</keyword>
<dbReference type="PROSITE" id="PS51379">
    <property type="entry name" value="4FE4S_FER_2"/>
    <property type="match status" value="1"/>
</dbReference>
<dbReference type="InterPro" id="IPR017896">
    <property type="entry name" value="4Fe4S_Fe-S-bd"/>
</dbReference>
<dbReference type="SUPFAM" id="SSF51206">
    <property type="entry name" value="cAMP-binding domain-like"/>
    <property type="match status" value="1"/>
</dbReference>
<dbReference type="InterPro" id="IPR052378">
    <property type="entry name" value="NosR_regulator"/>
</dbReference>
<dbReference type="Gene3D" id="1.10.8.60">
    <property type="match status" value="1"/>
</dbReference>
<dbReference type="Gene3D" id="2.60.120.10">
    <property type="entry name" value="Jelly Rolls"/>
    <property type="match status" value="1"/>
</dbReference>
<feature type="domain" description="4Fe-4S ferredoxin-type" evidence="7">
    <location>
        <begin position="681"/>
        <end position="711"/>
    </location>
</feature>
<feature type="transmembrane region" description="Helical" evidence="4">
    <location>
        <begin position="876"/>
        <end position="897"/>
    </location>
</feature>